<dbReference type="AlphaFoldDB" id="A0A8X6YRJ6"/>
<evidence type="ECO:0000313" key="3">
    <source>
        <dbReference type="Proteomes" id="UP000886998"/>
    </source>
</evidence>
<accession>A0A8X6YRJ6</accession>
<proteinExistence type="predicted"/>
<gene>
    <name evidence="2" type="ORF">TNIN_425671</name>
</gene>
<dbReference type="Proteomes" id="UP000886998">
    <property type="component" value="Unassembled WGS sequence"/>
</dbReference>
<evidence type="ECO:0000313" key="2">
    <source>
        <dbReference type="EMBL" id="GFY75735.1"/>
    </source>
</evidence>
<evidence type="ECO:0000256" key="1">
    <source>
        <dbReference type="SAM" id="MobiDB-lite"/>
    </source>
</evidence>
<protein>
    <submittedName>
        <fullName evidence="2">Uncharacterized protein</fullName>
    </submittedName>
</protein>
<keyword evidence="3" id="KW-1185">Reference proteome</keyword>
<dbReference type="EMBL" id="BMAV01021592">
    <property type="protein sequence ID" value="GFY75735.1"/>
    <property type="molecule type" value="Genomic_DNA"/>
</dbReference>
<reference evidence="2" key="1">
    <citation type="submission" date="2020-08" db="EMBL/GenBank/DDBJ databases">
        <title>Multicomponent nature underlies the extraordinary mechanical properties of spider dragline silk.</title>
        <authorList>
            <person name="Kono N."/>
            <person name="Nakamura H."/>
            <person name="Mori M."/>
            <person name="Yoshida Y."/>
            <person name="Ohtoshi R."/>
            <person name="Malay A.D."/>
            <person name="Moran D.A.P."/>
            <person name="Tomita M."/>
            <person name="Numata K."/>
            <person name="Arakawa K."/>
        </authorList>
    </citation>
    <scope>NUCLEOTIDE SEQUENCE</scope>
</reference>
<dbReference type="OrthoDB" id="10590298at2759"/>
<sequence>MVSGCPRQLTLQRVINSQQNHGGVGVLKVRVLFISLGPEESIVKRTMDAEGRFRSSKQNDCSLESSRSTSQNLDKSTLGWDEVFRLQSKGKSVTREMNSM</sequence>
<name>A0A8X6YRJ6_9ARAC</name>
<feature type="region of interest" description="Disordered" evidence="1">
    <location>
        <begin position="50"/>
        <end position="74"/>
    </location>
</feature>
<organism evidence="2 3">
    <name type="scientific">Trichonephila inaurata madagascariensis</name>
    <dbReference type="NCBI Taxonomy" id="2747483"/>
    <lineage>
        <taxon>Eukaryota</taxon>
        <taxon>Metazoa</taxon>
        <taxon>Ecdysozoa</taxon>
        <taxon>Arthropoda</taxon>
        <taxon>Chelicerata</taxon>
        <taxon>Arachnida</taxon>
        <taxon>Araneae</taxon>
        <taxon>Araneomorphae</taxon>
        <taxon>Entelegynae</taxon>
        <taxon>Araneoidea</taxon>
        <taxon>Nephilidae</taxon>
        <taxon>Trichonephila</taxon>
        <taxon>Trichonephila inaurata</taxon>
    </lineage>
</organism>
<feature type="compositionally biased region" description="Polar residues" evidence="1">
    <location>
        <begin position="56"/>
        <end position="74"/>
    </location>
</feature>
<comment type="caution">
    <text evidence="2">The sequence shown here is derived from an EMBL/GenBank/DDBJ whole genome shotgun (WGS) entry which is preliminary data.</text>
</comment>